<comment type="caution">
    <text evidence="1">The sequence shown here is derived from an EMBL/GenBank/DDBJ whole genome shotgun (WGS) entry which is preliminary data.</text>
</comment>
<dbReference type="HOGENOM" id="CLU_3316468_0_0_9"/>
<dbReference type="AlphaFoldDB" id="B5CMP3"/>
<keyword evidence="2" id="KW-1185">Reference proteome</keyword>
<proteinExistence type="predicted"/>
<name>B5CMP3_9FIRM</name>
<evidence type="ECO:0000313" key="1">
    <source>
        <dbReference type="EMBL" id="EDY33483.1"/>
    </source>
</evidence>
<dbReference type="Proteomes" id="UP000003254">
    <property type="component" value="Unassembled WGS sequence"/>
</dbReference>
<reference evidence="1 2" key="1">
    <citation type="submission" date="2008-08" db="EMBL/GenBank/DDBJ databases">
        <title>Draft genome sequence of Ruminococcus lactaris ATCC 29176.</title>
        <authorList>
            <person name="Sudarsanam P."/>
            <person name="Ley R."/>
            <person name="Guruge J."/>
            <person name="Turnbaugh P.J."/>
            <person name="Mahowald M."/>
            <person name="Liep D."/>
            <person name="Gordon J."/>
        </authorList>
    </citation>
    <scope>NUCLEOTIDE SEQUENCE [LARGE SCALE GENOMIC DNA]</scope>
    <source>
        <strain evidence="1 2">ATCC 29176</strain>
    </source>
</reference>
<dbReference type="EMBL" id="ABOU02000024">
    <property type="protein sequence ID" value="EDY33483.1"/>
    <property type="molecule type" value="Genomic_DNA"/>
</dbReference>
<gene>
    <name evidence="1" type="ORF">RUMLAC_00728</name>
</gene>
<sequence>MKRAVTAVADRISQYLENKTVLANALLRRSKLHESVCKA</sequence>
<evidence type="ECO:0000313" key="2">
    <source>
        <dbReference type="Proteomes" id="UP000003254"/>
    </source>
</evidence>
<protein>
    <submittedName>
        <fullName evidence="1">Uncharacterized protein</fullName>
    </submittedName>
</protein>
<organism evidence="1 2">
    <name type="scientific">[Ruminococcus] lactaris ATCC 29176</name>
    <dbReference type="NCBI Taxonomy" id="471875"/>
    <lineage>
        <taxon>Bacteria</taxon>
        <taxon>Bacillati</taxon>
        <taxon>Bacillota</taxon>
        <taxon>Clostridia</taxon>
        <taxon>Lachnospirales</taxon>
        <taxon>Lachnospiraceae</taxon>
        <taxon>Mediterraneibacter</taxon>
    </lineage>
</organism>
<accession>B5CMP3</accession>
<reference evidence="1 2" key="2">
    <citation type="submission" date="2008-08" db="EMBL/GenBank/DDBJ databases">
        <authorList>
            <person name="Fulton L."/>
            <person name="Clifton S."/>
            <person name="Fulton B."/>
            <person name="Xu J."/>
            <person name="Minx P."/>
            <person name="Pepin K.H."/>
            <person name="Johnson M."/>
            <person name="Bhonagiri V."/>
            <person name="Nash W.E."/>
            <person name="Mardis E.R."/>
            <person name="Wilson R.K."/>
        </authorList>
    </citation>
    <scope>NUCLEOTIDE SEQUENCE [LARGE SCALE GENOMIC DNA]</scope>
    <source>
        <strain evidence="1 2">ATCC 29176</strain>
    </source>
</reference>